<evidence type="ECO:0000256" key="2">
    <source>
        <dbReference type="ARBA" id="ARBA00022531"/>
    </source>
</evidence>
<evidence type="ECO:0000313" key="8">
    <source>
        <dbReference type="EMBL" id="OAN44430.1"/>
    </source>
</evidence>
<protein>
    <submittedName>
        <fullName evidence="8">Cytochrome C554</fullName>
    </submittedName>
</protein>
<dbReference type="InterPro" id="IPR003158">
    <property type="entry name" value="Photosyn_RC_cyt_c-su"/>
</dbReference>
<dbReference type="OrthoDB" id="9813732at2"/>
<evidence type="ECO:0000256" key="5">
    <source>
        <dbReference type="ARBA" id="ARBA00022982"/>
    </source>
</evidence>
<dbReference type="Proteomes" id="UP000078287">
    <property type="component" value="Unassembled WGS sequence"/>
</dbReference>
<dbReference type="GO" id="GO:0005506">
    <property type="term" value="F:iron ion binding"/>
    <property type="evidence" value="ECO:0007669"/>
    <property type="project" value="InterPro"/>
</dbReference>
<keyword evidence="7" id="KW-1133">Transmembrane helix</keyword>
<evidence type="ECO:0000256" key="6">
    <source>
        <dbReference type="ARBA" id="ARBA00023004"/>
    </source>
</evidence>
<keyword evidence="5" id="KW-0249">Electron transport</keyword>
<keyword evidence="7" id="KW-0812">Transmembrane</keyword>
<name>A0A178M6P6_9CHLR</name>
<dbReference type="SUPFAM" id="SSF48695">
    <property type="entry name" value="Multiheme cytochromes"/>
    <property type="match status" value="1"/>
</dbReference>
<dbReference type="EMBL" id="LWQS01000066">
    <property type="protein sequence ID" value="OAN44430.1"/>
    <property type="molecule type" value="Genomic_DNA"/>
</dbReference>
<dbReference type="RefSeq" id="WP_066789170.1">
    <property type="nucleotide sequence ID" value="NZ_LWQS01000066.1"/>
</dbReference>
<organism evidence="8 9">
    <name type="scientific">Chloroflexus islandicus</name>
    <dbReference type="NCBI Taxonomy" id="1707952"/>
    <lineage>
        <taxon>Bacteria</taxon>
        <taxon>Bacillati</taxon>
        <taxon>Chloroflexota</taxon>
        <taxon>Chloroflexia</taxon>
        <taxon>Chloroflexales</taxon>
        <taxon>Chloroflexineae</taxon>
        <taxon>Chloroflexaceae</taxon>
        <taxon>Chloroflexus</taxon>
    </lineage>
</organism>
<keyword evidence="9" id="KW-1185">Reference proteome</keyword>
<evidence type="ECO:0000256" key="7">
    <source>
        <dbReference type="SAM" id="Phobius"/>
    </source>
</evidence>
<evidence type="ECO:0000256" key="3">
    <source>
        <dbReference type="ARBA" id="ARBA00022617"/>
    </source>
</evidence>
<dbReference type="InterPro" id="IPR054997">
    <property type="entry name" value="Cyt554Puf2C"/>
</dbReference>
<keyword evidence="6" id="KW-0408">Iron</keyword>
<dbReference type="InterPro" id="IPR023119">
    <property type="entry name" value="Multihaem_cyt_PRC_cyt_su-like"/>
</dbReference>
<feature type="transmembrane region" description="Helical" evidence="7">
    <location>
        <begin position="12"/>
        <end position="35"/>
    </location>
</feature>
<keyword evidence="4" id="KW-0479">Metal-binding</keyword>
<evidence type="ECO:0000256" key="4">
    <source>
        <dbReference type="ARBA" id="ARBA00022723"/>
    </source>
</evidence>
<dbReference type="GO" id="GO:0020037">
    <property type="term" value="F:heme binding"/>
    <property type="evidence" value="ECO:0007669"/>
    <property type="project" value="InterPro"/>
</dbReference>
<evidence type="ECO:0000256" key="1">
    <source>
        <dbReference type="ARBA" id="ARBA00022448"/>
    </source>
</evidence>
<proteinExistence type="predicted"/>
<keyword evidence="1" id="KW-0813">Transport</keyword>
<keyword evidence="7" id="KW-0472">Membrane</keyword>
<dbReference type="NCBIfam" id="NF043009">
    <property type="entry name" value="Cyt554Puf2C_Caul"/>
    <property type="match status" value="1"/>
</dbReference>
<dbReference type="AlphaFoldDB" id="A0A178M6P6"/>
<dbReference type="CDD" id="cd09224">
    <property type="entry name" value="CytoC_RC"/>
    <property type="match status" value="1"/>
</dbReference>
<dbReference type="GO" id="GO:0030077">
    <property type="term" value="C:plasma membrane light-harvesting complex"/>
    <property type="evidence" value="ECO:0007669"/>
    <property type="project" value="InterPro"/>
</dbReference>
<keyword evidence="2" id="KW-0602">Photosynthesis</keyword>
<sequence>MQSSRPSDRQLAIVVSVAVGIIVAVITTATFWWVYDLTLGRAQRAAAQTAGARWSPSDGIKVITESQPVTPTDGRQNWLGLQAWNEGVQAGQAWIQQFPNTVNVQVLVGMNSAQVWTYMQQYVSGALGVGCQYCHNINNFASDEYPQKIAARNMLRLVRDVNAQFIVNLPNWKGNYVQCATCHNNAPVNMESFGAQFINSIPPIKVTVDPLDANGQAILDPALKPEAIRDQVLLKDAVLYYVYNYQVWKPFDPADPESGRGSLALTYDGGRTQDQVTINQNVMNYNAWSLGVGCTFCHNSRNFVAYELNPAGDNVLNPEYAYNKLKAQRMLLLTTWLAENWTKYGAIGKPEVPTGRDAASRYSYQRLGDGQVYNVPGCYTCHRGNSIPLASINQANIPNNDAGVVILPPQIRGR</sequence>
<reference evidence="8 9" key="1">
    <citation type="submission" date="2016-04" db="EMBL/GenBank/DDBJ databases">
        <title>Chloroflexus islandicus sp. nov., a thermophilic filamentous anoxygenic phototrophic bacterium from geyser Strokkur (Iceland).</title>
        <authorList>
            <person name="Gaisin V.A."/>
            <person name="Kalashnikov A.M."/>
            <person name="Sukhacheva M.V."/>
            <person name="Grouzdev D.S."/>
            <person name="Ivanov T.M."/>
            <person name="Kuznetsov B."/>
            <person name="Gorlenko V.M."/>
        </authorList>
    </citation>
    <scope>NUCLEOTIDE SEQUENCE [LARGE SCALE GENOMIC DNA]</scope>
    <source>
        <strain evidence="9">isl-2</strain>
    </source>
</reference>
<dbReference type="GO" id="GO:0019684">
    <property type="term" value="P:photosynthesis, light reaction"/>
    <property type="evidence" value="ECO:0007669"/>
    <property type="project" value="InterPro"/>
</dbReference>
<dbReference type="Pfam" id="PF02276">
    <property type="entry name" value="CytoC_RC"/>
    <property type="match status" value="2"/>
</dbReference>
<dbReference type="GO" id="GO:0009055">
    <property type="term" value="F:electron transfer activity"/>
    <property type="evidence" value="ECO:0007669"/>
    <property type="project" value="InterPro"/>
</dbReference>
<comment type="caution">
    <text evidence="8">The sequence shown here is derived from an EMBL/GenBank/DDBJ whole genome shotgun (WGS) entry which is preliminary data.</text>
</comment>
<accession>A0A178M6P6</accession>
<gene>
    <name evidence="8" type="ORF">A6A03_16615</name>
</gene>
<dbReference type="Gene3D" id="1.10.468.10">
    <property type="entry name" value="Photosynthetic Reaction Center, subunit C, domain 2"/>
    <property type="match status" value="2"/>
</dbReference>
<dbReference type="InterPro" id="IPR036280">
    <property type="entry name" value="Multihaem_cyt_sf"/>
</dbReference>
<evidence type="ECO:0000313" key="9">
    <source>
        <dbReference type="Proteomes" id="UP000078287"/>
    </source>
</evidence>
<keyword evidence="3" id="KW-0349">Heme</keyword>
<dbReference type="STRING" id="1707952.A6A03_16615"/>